<keyword evidence="3" id="KW-1185">Reference proteome</keyword>
<dbReference type="STRING" id="742725.HMPREF9450_00878"/>
<comment type="caution">
    <text evidence="2">The sequence shown here is derived from an EMBL/GenBank/DDBJ whole genome shotgun (WGS) entry which is preliminary data.</text>
</comment>
<accession>G5H735</accession>
<dbReference type="eggNOG" id="COG3935">
    <property type="taxonomic scope" value="Bacteria"/>
</dbReference>
<dbReference type="PANTHER" id="PTHR39196:SF1">
    <property type="entry name" value="PRIMOSOME, DNAD SUBUNIT"/>
    <property type="match status" value="1"/>
</dbReference>
<evidence type="ECO:0000313" key="3">
    <source>
        <dbReference type="Proteomes" id="UP000006008"/>
    </source>
</evidence>
<organism evidence="2 3">
    <name type="scientific">Alistipes indistinctus YIT 12060</name>
    <dbReference type="NCBI Taxonomy" id="742725"/>
    <lineage>
        <taxon>Bacteria</taxon>
        <taxon>Pseudomonadati</taxon>
        <taxon>Bacteroidota</taxon>
        <taxon>Bacteroidia</taxon>
        <taxon>Bacteroidales</taxon>
        <taxon>Rikenellaceae</taxon>
        <taxon>Alistipes</taxon>
    </lineage>
</organism>
<dbReference type="HOGENOM" id="CLU_1546166_0_0_10"/>
<proteinExistence type="predicted"/>
<evidence type="ECO:0000313" key="2">
    <source>
        <dbReference type="EMBL" id="EHB92674.1"/>
    </source>
</evidence>
<gene>
    <name evidence="2" type="ORF">HMPREF9450_00878</name>
</gene>
<sequence>MDYFPFDVDFFEDEKIAAISGEFGLKGEIVAVKLLCAIYRNGYFILWSDMLRLKILRDLPGVSPDLLDKIVNRLVRWEFFDKALFDSVGVLTSRGIQKRYLSVARRRTGTEEMPYLVVDVDGNPLQSELLSTETPQSKVNERKKEIFPL</sequence>
<protein>
    <recommendedName>
        <fullName evidence="1">Lin1244/Lin1753-like N-terminal domain-containing protein</fullName>
    </recommendedName>
</protein>
<name>G5H735_9BACT</name>
<dbReference type="Proteomes" id="UP000006008">
    <property type="component" value="Unassembled WGS sequence"/>
</dbReference>
<dbReference type="AlphaFoldDB" id="G5H735"/>
<dbReference type="PANTHER" id="PTHR39196">
    <property type="entry name" value="PRIMOSOME, DNAD SUBUNIT"/>
    <property type="match status" value="1"/>
</dbReference>
<dbReference type="InterPro" id="IPR025400">
    <property type="entry name" value="Lin1244/Lin1753-like_N"/>
</dbReference>
<dbReference type="Pfam" id="PF14297">
    <property type="entry name" value="Lin1244_N"/>
    <property type="match status" value="1"/>
</dbReference>
<reference evidence="2 3" key="1">
    <citation type="submission" date="2011-08" db="EMBL/GenBank/DDBJ databases">
        <title>The Genome Sequence of Alistipes indistinctus YIT 12060.</title>
        <authorList>
            <consortium name="The Broad Institute Genome Sequencing Platform"/>
            <person name="Earl A."/>
            <person name="Ward D."/>
            <person name="Feldgarden M."/>
            <person name="Gevers D."/>
            <person name="Morotomi M."/>
            <person name="Young S.K."/>
            <person name="Zeng Q."/>
            <person name="Gargeya S."/>
            <person name="Fitzgerald M."/>
            <person name="Haas B."/>
            <person name="Abouelleil A."/>
            <person name="Alvarado L."/>
            <person name="Arachchi H.M."/>
            <person name="Berlin A."/>
            <person name="Brown A."/>
            <person name="Chapman S.B."/>
            <person name="Chen Z."/>
            <person name="Dunbar C."/>
            <person name="Freedman E."/>
            <person name="Gearin G."/>
            <person name="Gellesch M."/>
            <person name="Goldberg J."/>
            <person name="Griggs A."/>
            <person name="Gujja S."/>
            <person name="Heiman D."/>
            <person name="Howarth C."/>
            <person name="Larson L."/>
            <person name="Lui A."/>
            <person name="MacDonald P.J.P."/>
            <person name="Montmayeur A."/>
            <person name="Murphy C."/>
            <person name="Neiman D."/>
            <person name="Pearson M."/>
            <person name="Priest M."/>
            <person name="Roberts A."/>
            <person name="Saif S."/>
            <person name="Shea T."/>
            <person name="Shenoy N."/>
            <person name="Sisk P."/>
            <person name="Stolte C."/>
            <person name="Sykes S."/>
            <person name="Wortman J."/>
            <person name="Nusbaum C."/>
            <person name="Birren B."/>
        </authorList>
    </citation>
    <scope>NUCLEOTIDE SEQUENCE [LARGE SCALE GENOMIC DNA]</scope>
    <source>
        <strain evidence="2 3">YIT 12060</strain>
    </source>
</reference>
<dbReference type="EMBL" id="ADLD01000009">
    <property type="protein sequence ID" value="EHB92674.1"/>
    <property type="molecule type" value="Genomic_DNA"/>
</dbReference>
<feature type="domain" description="Lin1244/Lin1753-like N-terminal" evidence="1">
    <location>
        <begin position="3"/>
        <end position="96"/>
    </location>
</feature>
<evidence type="ECO:0000259" key="1">
    <source>
        <dbReference type="Pfam" id="PF14297"/>
    </source>
</evidence>